<reference evidence="2 3" key="1">
    <citation type="submission" date="2019-02" db="EMBL/GenBank/DDBJ databases">
        <title>Arundinibacter roseus gen. nov., sp. nov., a new member of the family Cytophagaceae.</title>
        <authorList>
            <person name="Szuroczki S."/>
            <person name="Khayer B."/>
            <person name="Sproer C."/>
            <person name="Toumi M."/>
            <person name="Szabo A."/>
            <person name="Felfoldi T."/>
            <person name="Schumann P."/>
            <person name="Toth E."/>
        </authorList>
    </citation>
    <scope>NUCLEOTIDE SEQUENCE [LARGE SCALE GENOMIC DNA]</scope>
    <source>
        <strain evidence="2 3">DMA-k-7a</strain>
    </source>
</reference>
<dbReference type="EMBL" id="SMJU01000010">
    <property type="protein sequence ID" value="TDB63431.1"/>
    <property type="molecule type" value="Genomic_DNA"/>
</dbReference>
<comment type="caution">
    <text evidence="2">The sequence shown here is derived from an EMBL/GenBank/DDBJ whole genome shotgun (WGS) entry which is preliminary data.</text>
</comment>
<evidence type="ECO:0000259" key="1">
    <source>
        <dbReference type="Pfam" id="PF00583"/>
    </source>
</evidence>
<evidence type="ECO:0000313" key="3">
    <source>
        <dbReference type="Proteomes" id="UP000295706"/>
    </source>
</evidence>
<dbReference type="OrthoDB" id="5109343at2"/>
<dbReference type="SUPFAM" id="SSF55729">
    <property type="entry name" value="Acyl-CoA N-acyltransferases (Nat)"/>
    <property type="match status" value="1"/>
</dbReference>
<organism evidence="2 3">
    <name type="scientific">Arundinibacter roseus</name>
    <dbReference type="NCBI Taxonomy" id="2070510"/>
    <lineage>
        <taxon>Bacteria</taxon>
        <taxon>Pseudomonadati</taxon>
        <taxon>Bacteroidota</taxon>
        <taxon>Cytophagia</taxon>
        <taxon>Cytophagales</taxon>
        <taxon>Spirosomataceae</taxon>
        <taxon>Arundinibacter</taxon>
    </lineage>
</organism>
<proteinExistence type="predicted"/>
<dbReference type="GO" id="GO:0016747">
    <property type="term" value="F:acyltransferase activity, transferring groups other than amino-acyl groups"/>
    <property type="evidence" value="ECO:0007669"/>
    <property type="project" value="InterPro"/>
</dbReference>
<gene>
    <name evidence="2" type="ORF">EZE20_16850</name>
</gene>
<dbReference type="Gene3D" id="3.40.630.30">
    <property type="match status" value="1"/>
</dbReference>
<accession>A0A4R4KAL7</accession>
<evidence type="ECO:0000313" key="2">
    <source>
        <dbReference type="EMBL" id="TDB63431.1"/>
    </source>
</evidence>
<sequence length="183" mass="21008">MSLTFTTAQTDEDLRQILSLQAQNLKTNLSEEAKQQQGFVTVQHTWEQLSLMHRLTPQIVAKDNGLVVGYALSMMPEMGELIPDLQPMFALLEQIPWQGTPLSRHRYYVMGQVCVGASHRGMGVFDGLYQQHREVYSPNFDVLVTEISKSNTRSQRAHERVGFRTIFEHEDHVDTWNVVAWGY</sequence>
<dbReference type="Pfam" id="PF00583">
    <property type="entry name" value="Acetyltransf_1"/>
    <property type="match status" value="1"/>
</dbReference>
<dbReference type="InterPro" id="IPR016181">
    <property type="entry name" value="Acyl_CoA_acyltransferase"/>
</dbReference>
<name>A0A4R4KAL7_9BACT</name>
<protein>
    <submittedName>
        <fullName evidence="2">GNAT family N-acetyltransferase</fullName>
    </submittedName>
</protein>
<dbReference type="AlphaFoldDB" id="A0A4R4KAL7"/>
<dbReference type="RefSeq" id="WP_132119793.1">
    <property type="nucleotide sequence ID" value="NZ_SMJU01000010.1"/>
</dbReference>
<keyword evidence="2" id="KW-0808">Transferase</keyword>
<keyword evidence="3" id="KW-1185">Reference proteome</keyword>
<dbReference type="Proteomes" id="UP000295706">
    <property type="component" value="Unassembled WGS sequence"/>
</dbReference>
<dbReference type="InterPro" id="IPR000182">
    <property type="entry name" value="GNAT_dom"/>
</dbReference>
<feature type="domain" description="N-acetyltransferase" evidence="1">
    <location>
        <begin position="55"/>
        <end position="163"/>
    </location>
</feature>